<evidence type="ECO:0000313" key="2">
    <source>
        <dbReference type="EMBL" id="BCI63572.1"/>
    </source>
</evidence>
<dbReference type="InterPro" id="IPR011050">
    <property type="entry name" value="Pectin_lyase_fold/virulence"/>
</dbReference>
<dbReference type="InterPro" id="IPR005135">
    <property type="entry name" value="Endo/exonuclease/phosphatase"/>
</dbReference>
<dbReference type="EMBL" id="AP023322">
    <property type="protein sequence ID" value="BCI63572.1"/>
    <property type="molecule type" value="Genomic_DNA"/>
</dbReference>
<name>A0A7G1HXN1_9BACT</name>
<dbReference type="Gene3D" id="3.60.10.10">
    <property type="entry name" value="Endonuclease/exonuclease/phosphatase"/>
    <property type="match status" value="1"/>
</dbReference>
<keyword evidence="3" id="KW-1185">Reference proteome</keyword>
<dbReference type="Pfam" id="PF03372">
    <property type="entry name" value="Exo_endo_phos"/>
    <property type="match status" value="1"/>
</dbReference>
<proteinExistence type="predicted"/>
<organism evidence="2 3">
    <name type="scientific">Coprobacter secundus subsp. similis</name>
    <dbReference type="NCBI Taxonomy" id="2751153"/>
    <lineage>
        <taxon>Bacteria</taxon>
        <taxon>Pseudomonadati</taxon>
        <taxon>Bacteroidota</taxon>
        <taxon>Bacteroidia</taxon>
        <taxon>Bacteroidales</taxon>
        <taxon>Barnesiellaceae</taxon>
        <taxon>Coprobacter</taxon>
    </lineage>
</organism>
<dbReference type="InterPro" id="IPR036691">
    <property type="entry name" value="Endo/exonu/phosph_ase_sf"/>
</dbReference>
<dbReference type="GO" id="GO:0003824">
    <property type="term" value="F:catalytic activity"/>
    <property type="evidence" value="ECO:0007669"/>
    <property type="project" value="InterPro"/>
</dbReference>
<dbReference type="SUPFAM" id="SSF51126">
    <property type="entry name" value="Pectin lyase-like"/>
    <property type="match status" value="1"/>
</dbReference>
<reference evidence="3" key="1">
    <citation type="submission" date="2020-07" db="EMBL/GenBank/DDBJ databases">
        <title>Complete genome sequencing of Coprobacter sp. strain 2CBH44.</title>
        <authorList>
            <person name="Sakamoto M."/>
            <person name="Murakami T."/>
            <person name="Mori H."/>
        </authorList>
    </citation>
    <scope>NUCLEOTIDE SEQUENCE [LARGE SCALE GENOMIC DNA]</scope>
    <source>
        <strain evidence="3">2CBH44</strain>
    </source>
</reference>
<gene>
    <name evidence="2" type="ORF">Cop2CBH44_19250</name>
</gene>
<dbReference type="RefSeq" id="WP_200754704.1">
    <property type="nucleotide sequence ID" value="NZ_AP023322.1"/>
</dbReference>
<feature type="domain" description="Endonuclease/exonuclease/phosphatase" evidence="1">
    <location>
        <begin position="51"/>
        <end position="276"/>
    </location>
</feature>
<dbReference type="InterPro" id="IPR012334">
    <property type="entry name" value="Pectin_lyas_fold"/>
</dbReference>
<dbReference type="Proteomes" id="UP000594042">
    <property type="component" value="Chromosome"/>
</dbReference>
<protein>
    <recommendedName>
        <fullName evidence="1">Endonuclease/exonuclease/phosphatase domain-containing protein</fullName>
    </recommendedName>
</protein>
<dbReference type="KEGG" id="copr:Cop2CBH44_19250"/>
<sequence length="846" mass="94841">MEKHFFHLVLPYIWSIFFNTICLTTFADNYNIGTYNIMIHDPNDFTKIGNRDWNNRKKFVAKTIIDNNFDVIGLQEVEKETQKKDLIELLPDYKIITTKEIGYEVGIAFKKEKFTLLDSGHFFLSSNPEIPDKSWGADLPRATIWAKLKINTSNEIFYFFSTHLDTKSVIARREGSRINIEKINKISSGYPVFLVGDMNCKAKEKTAHYQMKSYMEDSYLVSETIPEGPEGTQNKEWDPNGNAKKRIDFIYKRNANILSYKTINEDYGRGIMPSDHSCIKAVMTLKDRYVPHSIYVSPKGEDSNSGNREFPLKSIIKAIEMAQTLDTIKVAEGIYLATTKSPQASYITLEKAISMIGGYSLDFSKISGYSTLTGDYTQNDIYNENGKVISGYEDNTFNLIYVKYPYCLTLSNFILSNGYHTAQNGTKSAALYNSGSGLKLNNIVFINNRTAASGGALRALGKLEMKNCTFKYNQAKNGGAVDINSSNWGQTNIINCTFAHNKANNGASVSIEECNDCYIYGCSFYNNKSAGIGNFSINTPSSARYTFINNTIANNINTVSQLSDNDPPEGGSAIYFNTGNDAYLVMVNNTITGNQNINTINGSALQLNSGWVYMYNNIVAGNHSSKHDFCDIYDKGSHLRASNYNVFTSSGSINTQVGNSNIMAPDKNTGITQVASLLDGYIDHGIFSANMTENISHTPVVKIITPTFYNSPINVLTQRLMNESFMVNVDLDGGQEQYKILKYDQCGRERDINGKASIGAFEYFEPTGVFCQIFDEKNPDYYYNKFIFCPNSGINDIYYIRTLTGAIIKSGKIQGTKIYIGDLSTGIYIFSRISDIEVKNLKFYVK</sequence>
<dbReference type="AlphaFoldDB" id="A0A7G1HXN1"/>
<dbReference type="CDD" id="cd09083">
    <property type="entry name" value="EEP-1"/>
    <property type="match status" value="1"/>
</dbReference>
<dbReference type="SUPFAM" id="SSF56219">
    <property type="entry name" value="DNase I-like"/>
    <property type="match status" value="1"/>
</dbReference>
<evidence type="ECO:0000259" key="1">
    <source>
        <dbReference type="Pfam" id="PF03372"/>
    </source>
</evidence>
<evidence type="ECO:0000313" key="3">
    <source>
        <dbReference type="Proteomes" id="UP000594042"/>
    </source>
</evidence>
<accession>A0A7G1HXN1</accession>
<dbReference type="Gene3D" id="2.160.20.10">
    <property type="entry name" value="Single-stranded right-handed beta-helix, Pectin lyase-like"/>
    <property type="match status" value="1"/>
</dbReference>